<comment type="caution">
    <text evidence="3">The sequence shown here is derived from an EMBL/GenBank/DDBJ whole genome shotgun (WGS) entry which is preliminary data.</text>
</comment>
<dbReference type="GO" id="GO:0016791">
    <property type="term" value="F:phosphatase activity"/>
    <property type="evidence" value="ECO:0007669"/>
    <property type="project" value="TreeGrafter"/>
</dbReference>
<reference evidence="3" key="1">
    <citation type="submission" date="2016-02" db="EMBL/GenBank/DDBJ databases">
        <title>Genome sequence of Bacillus trypoxylicola KCTC 13244(T).</title>
        <authorList>
            <person name="Jeong H."/>
            <person name="Park S.-H."/>
            <person name="Choi S.-K."/>
        </authorList>
    </citation>
    <scope>NUCLEOTIDE SEQUENCE [LARGE SCALE GENOMIC DNA]</scope>
    <source>
        <strain evidence="3">KCTC 13244</strain>
    </source>
</reference>
<dbReference type="InterPro" id="IPR052016">
    <property type="entry name" value="Bact_Sigma-Reg"/>
</dbReference>
<evidence type="ECO:0000256" key="1">
    <source>
        <dbReference type="ARBA" id="ARBA00022801"/>
    </source>
</evidence>
<keyword evidence="4" id="KW-1185">Reference proteome</keyword>
<dbReference type="Gene3D" id="3.60.40.10">
    <property type="entry name" value="PPM-type phosphatase domain"/>
    <property type="match status" value="1"/>
</dbReference>
<dbReference type="InterPro" id="IPR017944">
    <property type="entry name" value="KaiA/RbsU_helical_domain_sf"/>
</dbReference>
<sequence length="337" mass="38291">MNQNEVNVVTRYKEILETFLGNKSELGLYQAQQFSKLLLVDQVSPEEFIDIHRAVLEELFPSIPSKVQDSFDLLLEVMMSYGLVYREHQILKHRQQELDSEIEVAASMQQTLLPKSVPSAEALDIGVISIPAKKMSGDYYHFVEGADGTIGIAIADIIGKGIPAALCMSMIKYAMDSLPRRKLNPGGLLESLNDVVEKNIDDSMFITMMYGEYNPTNHCFQYAGAGHEPGFYYDSKNDQFEDLYAKGLVLGISKASKYREYQKQVEVGDYIVFLSDGVTESFVNDQFIEREEITCLLRDYQNGTAQEMVDAVYAELERKQEYNVRDDFTLIVIKRKV</sequence>
<dbReference type="SMART" id="SM00331">
    <property type="entry name" value="PP2C_SIG"/>
    <property type="match status" value="1"/>
</dbReference>
<dbReference type="SUPFAM" id="SSF101215">
    <property type="entry name" value="KaiA/RbsU domain"/>
    <property type="match status" value="1"/>
</dbReference>
<dbReference type="InterPro" id="IPR036457">
    <property type="entry name" value="PPM-type-like_dom_sf"/>
</dbReference>
<dbReference type="PANTHER" id="PTHR43156:SF15">
    <property type="entry name" value="PHOSPHOSERINE PHOSPHATASE RSBU"/>
    <property type="match status" value="1"/>
</dbReference>
<evidence type="ECO:0000313" key="4">
    <source>
        <dbReference type="Proteomes" id="UP000075806"/>
    </source>
</evidence>
<organism evidence="3 4">
    <name type="scientific">Alkalihalobacillus trypoxylicola</name>
    <dbReference type="NCBI Taxonomy" id="519424"/>
    <lineage>
        <taxon>Bacteria</taxon>
        <taxon>Bacillati</taxon>
        <taxon>Bacillota</taxon>
        <taxon>Bacilli</taxon>
        <taxon>Bacillales</taxon>
        <taxon>Bacillaceae</taxon>
        <taxon>Alkalihalobacillus</taxon>
    </lineage>
</organism>
<feature type="domain" description="PPM-type phosphatase" evidence="2">
    <location>
        <begin position="120"/>
        <end position="335"/>
    </location>
</feature>
<dbReference type="EMBL" id="LTAO01000002">
    <property type="protein sequence ID" value="KYG34402.1"/>
    <property type="molecule type" value="Genomic_DNA"/>
</dbReference>
<dbReference type="AlphaFoldDB" id="A0A162F3D3"/>
<dbReference type="RefSeq" id="WP_045482293.1">
    <property type="nucleotide sequence ID" value="NZ_LTAO01000002.1"/>
</dbReference>
<dbReference type="SUPFAM" id="SSF81606">
    <property type="entry name" value="PP2C-like"/>
    <property type="match status" value="1"/>
</dbReference>
<dbReference type="STRING" id="519424.AZF04_14520"/>
<proteinExistence type="predicted"/>
<dbReference type="Pfam" id="PF08673">
    <property type="entry name" value="RsbU_N"/>
    <property type="match status" value="1"/>
</dbReference>
<name>A0A162F3D3_9BACI</name>
<dbReference type="Proteomes" id="UP000075806">
    <property type="component" value="Unassembled WGS sequence"/>
</dbReference>
<dbReference type="Pfam" id="PF07228">
    <property type="entry name" value="SpoIIE"/>
    <property type="match status" value="1"/>
</dbReference>
<dbReference type="InterPro" id="IPR001932">
    <property type="entry name" value="PPM-type_phosphatase-like_dom"/>
</dbReference>
<keyword evidence="1" id="KW-0378">Hydrolase</keyword>
<accession>A0A162F3D3</accession>
<evidence type="ECO:0000313" key="3">
    <source>
        <dbReference type="EMBL" id="KYG34402.1"/>
    </source>
</evidence>
<dbReference type="FunFam" id="3.60.40.10:FF:000045">
    <property type="entry name" value="Stage II sporulation protein E"/>
    <property type="match status" value="1"/>
</dbReference>
<evidence type="ECO:0000259" key="2">
    <source>
        <dbReference type="SMART" id="SM00331"/>
    </source>
</evidence>
<gene>
    <name evidence="3" type="ORF">AZF04_14520</name>
</gene>
<dbReference type="Gene3D" id="1.10.1240.30">
    <property type="entry name" value="KaiA/RbsU domain"/>
    <property type="match status" value="1"/>
</dbReference>
<dbReference type="PANTHER" id="PTHR43156">
    <property type="entry name" value="STAGE II SPORULATION PROTEIN E-RELATED"/>
    <property type="match status" value="1"/>
</dbReference>
<dbReference type="InterPro" id="IPR014787">
    <property type="entry name" value="PSer_Pase_RsbU_N"/>
</dbReference>
<dbReference type="OrthoDB" id="311592at2"/>
<protein>
    <submittedName>
        <fullName evidence="3">Phosphoserine phosphatase</fullName>
    </submittedName>
</protein>